<comment type="caution">
    <text evidence="3">The sequence shown here is derived from an EMBL/GenBank/DDBJ whole genome shotgun (WGS) entry which is preliminary data.</text>
</comment>
<dbReference type="EMBL" id="BAABJE010000002">
    <property type="protein sequence ID" value="GAA4786227.1"/>
    <property type="molecule type" value="Genomic_DNA"/>
</dbReference>
<dbReference type="Gene3D" id="3.40.50.1820">
    <property type="entry name" value="alpha/beta hydrolase"/>
    <property type="match status" value="1"/>
</dbReference>
<evidence type="ECO:0000256" key="1">
    <source>
        <dbReference type="ARBA" id="ARBA00007169"/>
    </source>
</evidence>
<dbReference type="InterPro" id="IPR001031">
    <property type="entry name" value="Thioesterase"/>
</dbReference>
<proteinExistence type="inferred from homology"/>
<dbReference type="InterPro" id="IPR029058">
    <property type="entry name" value="AB_hydrolase_fold"/>
</dbReference>
<organism evidence="3 4">
    <name type="scientific">Lysobacter hankyongensis</name>
    <dbReference type="NCBI Taxonomy" id="1176535"/>
    <lineage>
        <taxon>Bacteria</taxon>
        <taxon>Pseudomonadati</taxon>
        <taxon>Pseudomonadota</taxon>
        <taxon>Gammaproteobacteria</taxon>
        <taxon>Lysobacterales</taxon>
        <taxon>Lysobacteraceae</taxon>
        <taxon>Lysobacter</taxon>
    </lineage>
</organism>
<dbReference type="Proteomes" id="UP001499959">
    <property type="component" value="Unassembled WGS sequence"/>
</dbReference>
<dbReference type="SUPFAM" id="SSF53474">
    <property type="entry name" value="alpha/beta-Hydrolases"/>
    <property type="match status" value="1"/>
</dbReference>
<sequence>MSAIITPAINNPSDWFLRKVRPQSTQCRVFCFPYAGGGGAIYRGWHAALPASAEVLALQLPGRGARYNVAPIASLAQLSTLLADLVAPLMDRPCLFFGHSNGALIGYALAVELAKRGMPLPRHLVLSAKRPPHIPRSEILHDLPTPQLIEKLRNLNGTPPEILANPELLEIVLPTLRADLSLSDTYRHEPVPPLPCRATLLGGTRDADVPLDALRQWDRYFRDTPALHVFEDGHFFIHSARDDVLRTLHPLVQDCIAAG</sequence>
<keyword evidence="4" id="KW-1185">Reference proteome</keyword>
<evidence type="ECO:0000313" key="3">
    <source>
        <dbReference type="EMBL" id="GAA4786227.1"/>
    </source>
</evidence>
<dbReference type="Pfam" id="PF00975">
    <property type="entry name" value="Thioesterase"/>
    <property type="match status" value="1"/>
</dbReference>
<dbReference type="InterPro" id="IPR012223">
    <property type="entry name" value="TEII"/>
</dbReference>
<comment type="similarity">
    <text evidence="1">Belongs to the thioesterase family.</text>
</comment>
<protein>
    <submittedName>
        <fullName evidence="3">Alpha/beta fold hydrolase</fullName>
    </submittedName>
</protein>
<dbReference type="GO" id="GO:0016787">
    <property type="term" value="F:hydrolase activity"/>
    <property type="evidence" value="ECO:0007669"/>
    <property type="project" value="UniProtKB-KW"/>
</dbReference>
<accession>A0ABP9AU13</accession>
<dbReference type="PANTHER" id="PTHR11487:SF0">
    <property type="entry name" value="S-ACYL FATTY ACID SYNTHASE THIOESTERASE, MEDIUM CHAIN"/>
    <property type="match status" value="1"/>
</dbReference>
<dbReference type="PANTHER" id="PTHR11487">
    <property type="entry name" value="THIOESTERASE"/>
    <property type="match status" value="1"/>
</dbReference>
<evidence type="ECO:0000313" key="4">
    <source>
        <dbReference type="Proteomes" id="UP001499959"/>
    </source>
</evidence>
<reference evidence="4" key="1">
    <citation type="journal article" date="2019" name="Int. J. Syst. Evol. Microbiol.">
        <title>The Global Catalogue of Microorganisms (GCM) 10K type strain sequencing project: providing services to taxonomists for standard genome sequencing and annotation.</title>
        <authorList>
            <consortium name="The Broad Institute Genomics Platform"/>
            <consortium name="The Broad Institute Genome Sequencing Center for Infectious Disease"/>
            <person name="Wu L."/>
            <person name="Ma J."/>
        </authorList>
    </citation>
    <scope>NUCLEOTIDE SEQUENCE [LARGE SCALE GENOMIC DNA]</scope>
    <source>
        <strain evidence="4">JCM 18204</strain>
    </source>
</reference>
<evidence type="ECO:0000259" key="2">
    <source>
        <dbReference type="Pfam" id="PF00975"/>
    </source>
</evidence>
<keyword evidence="3" id="KW-0378">Hydrolase</keyword>
<name>A0ABP9AU13_9GAMM</name>
<feature type="domain" description="Thioesterase" evidence="2">
    <location>
        <begin position="28"/>
        <end position="250"/>
    </location>
</feature>
<gene>
    <name evidence="3" type="ORF">GCM10023307_08710</name>
</gene>